<name>A0A0A2L3S6_PENIT</name>
<dbReference type="InterPro" id="IPR046347">
    <property type="entry name" value="bZIP_sf"/>
</dbReference>
<keyword evidence="5" id="KW-1185">Reference proteome</keyword>
<dbReference type="AlphaFoldDB" id="A0A0A2L3S6"/>
<accession>A0A0A2L3S6</accession>
<dbReference type="GO" id="GO:0008483">
    <property type="term" value="F:transaminase activity"/>
    <property type="evidence" value="ECO:0007669"/>
    <property type="project" value="UniProtKB-KW"/>
</dbReference>
<dbReference type="PhylomeDB" id="A0A0A2L3S6"/>
<dbReference type="HOGENOM" id="CLU_337096_0_0_1"/>
<protein>
    <submittedName>
        <fullName evidence="4">Aminotransferase, class V/Cysteine desulfurase</fullName>
    </submittedName>
</protein>
<feature type="region of interest" description="Disordered" evidence="2">
    <location>
        <begin position="1"/>
        <end position="29"/>
    </location>
</feature>
<dbReference type="Gene3D" id="3.40.640.10">
    <property type="entry name" value="Type I PLP-dependent aspartate aminotransferase-like (Major domain)"/>
    <property type="match status" value="1"/>
</dbReference>
<gene>
    <name evidence="4" type="ORF">PITC_084150</name>
</gene>
<evidence type="ECO:0000256" key="2">
    <source>
        <dbReference type="SAM" id="MobiDB-lite"/>
    </source>
</evidence>
<evidence type="ECO:0000256" key="1">
    <source>
        <dbReference type="ARBA" id="ARBA00022898"/>
    </source>
</evidence>
<comment type="caution">
    <text evidence="4">The sequence shown here is derived from an EMBL/GenBank/DDBJ whole genome shotgun (WGS) entry which is preliminary data.</text>
</comment>
<dbReference type="PANTHER" id="PTHR43092:SF2">
    <property type="entry name" value="HERCYNYLCYSTEINE SULFOXIDE LYASE"/>
    <property type="match status" value="1"/>
</dbReference>
<evidence type="ECO:0000313" key="4">
    <source>
        <dbReference type="EMBL" id="KGO74639.1"/>
    </source>
</evidence>
<dbReference type="SUPFAM" id="SSF57959">
    <property type="entry name" value="Leucine zipper domain"/>
    <property type="match status" value="1"/>
</dbReference>
<feature type="domain" description="Aminotransferase class V" evidence="3">
    <location>
        <begin position="451"/>
        <end position="634"/>
    </location>
</feature>
<dbReference type="Gene3D" id="1.20.5.170">
    <property type="match status" value="1"/>
</dbReference>
<dbReference type="PANTHER" id="PTHR43092">
    <property type="entry name" value="L-CYSTEINE DESULFHYDRASE"/>
    <property type="match status" value="1"/>
</dbReference>
<dbReference type="InterPro" id="IPR015421">
    <property type="entry name" value="PyrdxlP-dep_Trfase_major"/>
</dbReference>
<dbReference type="InterPro" id="IPR000192">
    <property type="entry name" value="Aminotrans_V_dom"/>
</dbReference>
<keyword evidence="1" id="KW-0663">Pyridoxal phosphate</keyword>
<dbReference type="InterPro" id="IPR015424">
    <property type="entry name" value="PyrdxlP-dep_Trfase"/>
</dbReference>
<feature type="region of interest" description="Disordered" evidence="2">
    <location>
        <begin position="106"/>
        <end position="143"/>
    </location>
</feature>
<dbReference type="STRING" id="40296.A0A0A2L3S6"/>
<dbReference type="Proteomes" id="UP000030104">
    <property type="component" value="Unassembled WGS sequence"/>
</dbReference>
<dbReference type="CDD" id="cd14688">
    <property type="entry name" value="bZIP_YAP"/>
    <property type="match status" value="1"/>
</dbReference>
<dbReference type="OrthoDB" id="5978656at2759"/>
<organism evidence="4 5">
    <name type="scientific">Penicillium italicum</name>
    <name type="common">Blue mold</name>
    <dbReference type="NCBI Taxonomy" id="40296"/>
    <lineage>
        <taxon>Eukaryota</taxon>
        <taxon>Fungi</taxon>
        <taxon>Dikarya</taxon>
        <taxon>Ascomycota</taxon>
        <taxon>Pezizomycotina</taxon>
        <taxon>Eurotiomycetes</taxon>
        <taxon>Eurotiomycetidae</taxon>
        <taxon>Eurotiales</taxon>
        <taxon>Aspergillaceae</taxon>
        <taxon>Penicillium</taxon>
    </lineage>
</organism>
<sequence>MSEEPAKPSGRKRGRPRTVTNEQEVPERRRKQLRLAQQAYRKRKETTIGNLQNRVHELETGIENISQSFLSFSSLLIQEQLLSQYPHITSALQNITQQCVSLAKAGSDGSTEEPLPPNQAAEEAQITKNNTAPAPVPDKEFSETSTDAEDIIQSAATRWPGPPTPPYQGQSTLPFDLIMSSSTVQFPQITPPLSNSPALDLLSSNIMPDRQWNIAQSLVRTCCQGGYRLLVDNPNSPAVLRIFGSVPSLSARNRLISGFYDVMQDKTGVLIDPKAHVLHALQSNMAIFSSEQLQVPSKIWQIALESSTGAWLDASGVQGYLHDKRVLFENFPDSSGRFDCSVSSSLDTTAFIKSLSKEAICVGSGPVFRRQSVEKALRLATFLAFPNIMAATTQPTPFGKPMLKHWMFDPAYKNLNHGSFGAHPIPVKDAQRAFMDLADVRPDPYIRRYHAEHLDEARKAVAELLNARRDECVFVKNATTGVATVLHNLAFQPGEALIYFEPVYGAVEKGIVSLQEHSSLQSRKVSFQFPITEDELERRFREVIRQTREEGLKVRASVFDAIVSNPGVRFPFERLTAICREEGILSVIDAAHGVGNIHLDMEKLQPDFFVSNCHKWLYTPRSCAVLYVPRRNQHLIRTTMPTSWGFIPAPDSPETVASVLQDSNAPVTKTAFEELFEFVATTDDSAYICVPAALKFRAEVCGGEDAIIAYNHRVANEGADAVAATLGTEVLQEPDLKPGEQSRMRQCSMTTIRLPIAVAAAGKEAESLDHTPLVVLSEEEAPKAFSWIQTQLVDKHNTFLPVFRHGPWLWTRLSGQTYLETSDFEAVGVVLRDLCERVAKKEFKA</sequence>
<dbReference type="EMBL" id="JQGA01000589">
    <property type="protein sequence ID" value="KGO74639.1"/>
    <property type="molecule type" value="Genomic_DNA"/>
</dbReference>
<dbReference type="SUPFAM" id="SSF53383">
    <property type="entry name" value="PLP-dependent transferases"/>
    <property type="match status" value="1"/>
</dbReference>
<evidence type="ECO:0000259" key="3">
    <source>
        <dbReference type="Pfam" id="PF00266"/>
    </source>
</evidence>
<keyword evidence="4" id="KW-0032">Aminotransferase</keyword>
<dbReference type="GO" id="GO:0003700">
    <property type="term" value="F:DNA-binding transcription factor activity"/>
    <property type="evidence" value="ECO:0007669"/>
    <property type="project" value="InterPro"/>
</dbReference>
<proteinExistence type="predicted"/>
<reference evidence="4 5" key="1">
    <citation type="journal article" date="2015" name="Mol. Plant Microbe Interact.">
        <title>Genome, transcriptome, and functional analyses of Penicillium expansum provide new insights into secondary metabolism and pathogenicity.</title>
        <authorList>
            <person name="Ballester A.R."/>
            <person name="Marcet-Houben M."/>
            <person name="Levin E."/>
            <person name="Sela N."/>
            <person name="Selma-Lazaro C."/>
            <person name="Carmona L."/>
            <person name="Wisniewski M."/>
            <person name="Droby S."/>
            <person name="Gonzalez-Candelas L."/>
            <person name="Gabaldon T."/>
        </authorList>
    </citation>
    <scope>NUCLEOTIDE SEQUENCE [LARGE SCALE GENOMIC DNA]</scope>
    <source>
        <strain evidence="4 5">PHI-1</strain>
    </source>
</reference>
<dbReference type="Pfam" id="PF00266">
    <property type="entry name" value="Aminotran_5"/>
    <property type="match status" value="1"/>
</dbReference>
<keyword evidence="4" id="KW-0808">Transferase</keyword>
<evidence type="ECO:0000313" key="5">
    <source>
        <dbReference type="Proteomes" id="UP000030104"/>
    </source>
</evidence>